<accession>A0A2A4Z266</accession>
<proteinExistence type="predicted"/>
<reference key="1">
    <citation type="submission" date="2017-08" db="EMBL/GenBank/DDBJ databases">
        <title>A dynamic microbial community with high functional redundancy inhabits the cold, oxic subseafloor aquifer.</title>
        <authorList>
            <person name="Tully B.J."/>
            <person name="Wheat C.G."/>
            <person name="Glazer B.T."/>
            <person name="Huber J.A."/>
        </authorList>
    </citation>
    <scope>NUCLEOTIDE SEQUENCE [LARGE SCALE GENOMIC DNA]</scope>
</reference>
<name>A0A2A4Z266_9PROT</name>
<protein>
    <recommendedName>
        <fullName evidence="3">Rap1a immunity protein domain-containing protein</fullName>
    </recommendedName>
</protein>
<sequence>MLNGKRIKLIKYKQIVTIMFGMLIAGITPSFATEFNADVIMNKMTKEQRTSYLMGLIDGLAYSRWQRDKPDETGMQCIYNWYLKDTNKLLENKIIPMFKKYKDKPATAIFYVLIKRECGT</sequence>
<comment type="caution">
    <text evidence="2">The sequence shown here is derived from an EMBL/GenBank/DDBJ whole genome shotgun (WGS) entry which is preliminary data.</text>
</comment>
<gene>
    <name evidence="2" type="ORF">COB13_07665</name>
    <name evidence="1" type="ORF">COB13_10875</name>
</gene>
<evidence type="ECO:0000313" key="1">
    <source>
        <dbReference type="EMBL" id="PCJ00086.1"/>
    </source>
</evidence>
<dbReference type="EMBL" id="NVUS01000008">
    <property type="protein sequence ID" value="PCJ01229.1"/>
    <property type="molecule type" value="Genomic_DNA"/>
</dbReference>
<dbReference type="EMBL" id="NVUS01000013">
    <property type="protein sequence ID" value="PCJ00086.1"/>
    <property type="molecule type" value="Genomic_DNA"/>
</dbReference>
<evidence type="ECO:0000313" key="2">
    <source>
        <dbReference type="EMBL" id="PCJ01229.1"/>
    </source>
</evidence>
<reference evidence="2" key="2">
    <citation type="journal article" date="2018" name="ISME J.">
        <title>A dynamic microbial community with high functional redundancy inhabits the cold, oxic subseafloor aquifer.</title>
        <authorList>
            <person name="Tully B.J."/>
            <person name="Wheat C.G."/>
            <person name="Glazer B.T."/>
            <person name="Huber J.A."/>
        </authorList>
    </citation>
    <scope>NUCLEOTIDE SEQUENCE</scope>
    <source>
        <strain evidence="2">NORP83</strain>
    </source>
</reference>
<organism evidence="2">
    <name type="scientific">OCS116 cluster bacterium</name>
    <dbReference type="NCBI Taxonomy" id="2030921"/>
    <lineage>
        <taxon>Bacteria</taxon>
        <taxon>Pseudomonadati</taxon>
        <taxon>Pseudomonadota</taxon>
        <taxon>Alphaproteobacteria</taxon>
        <taxon>OCS116 cluster</taxon>
    </lineage>
</organism>
<evidence type="ECO:0008006" key="3">
    <source>
        <dbReference type="Google" id="ProtNLM"/>
    </source>
</evidence>
<dbReference type="AlphaFoldDB" id="A0A2A4Z266"/>